<name>A0ABR1KEN2_9PEZI</name>
<keyword evidence="2" id="KW-1133">Transmembrane helix</keyword>
<sequence>MWGGVARSCRLQIAYGVGCRRLRRAKRGRGGRSCGSVFLTLVLGWWSVCCPSFTSFANHQSAPGLAQARLSRRSQLKSTPLQHPQPGSPASSSSSSSSSSKVFVCLLQLDRDAQTANGRFQLSAPLCMQLASHMHLIPLAAPPPPPPPPPPPLLLHFDILRLRLLLQQQQAGRRTKKTQTIK</sequence>
<organism evidence="3 4">
    <name type="scientific">Phyllosticta citriasiana</name>
    <dbReference type="NCBI Taxonomy" id="595635"/>
    <lineage>
        <taxon>Eukaryota</taxon>
        <taxon>Fungi</taxon>
        <taxon>Dikarya</taxon>
        <taxon>Ascomycota</taxon>
        <taxon>Pezizomycotina</taxon>
        <taxon>Dothideomycetes</taxon>
        <taxon>Dothideomycetes incertae sedis</taxon>
        <taxon>Botryosphaeriales</taxon>
        <taxon>Phyllostictaceae</taxon>
        <taxon>Phyllosticta</taxon>
    </lineage>
</organism>
<comment type="caution">
    <text evidence="3">The sequence shown here is derived from an EMBL/GenBank/DDBJ whole genome shotgun (WGS) entry which is preliminary data.</text>
</comment>
<evidence type="ECO:0000256" key="1">
    <source>
        <dbReference type="SAM" id="MobiDB-lite"/>
    </source>
</evidence>
<keyword evidence="2" id="KW-0812">Transmembrane</keyword>
<dbReference type="Proteomes" id="UP001363622">
    <property type="component" value="Unassembled WGS sequence"/>
</dbReference>
<accession>A0ABR1KEN2</accession>
<evidence type="ECO:0000313" key="3">
    <source>
        <dbReference type="EMBL" id="KAK7510280.1"/>
    </source>
</evidence>
<keyword evidence="4" id="KW-1185">Reference proteome</keyword>
<gene>
    <name evidence="3" type="ORF">IWZ03DRAFT_74776</name>
</gene>
<evidence type="ECO:0000313" key="4">
    <source>
        <dbReference type="Proteomes" id="UP001363622"/>
    </source>
</evidence>
<protein>
    <submittedName>
        <fullName evidence="3">Uncharacterized protein</fullName>
    </submittedName>
</protein>
<dbReference type="EMBL" id="JBBPHU010000014">
    <property type="protein sequence ID" value="KAK7510280.1"/>
    <property type="molecule type" value="Genomic_DNA"/>
</dbReference>
<reference evidence="3 4" key="1">
    <citation type="submission" date="2024-04" db="EMBL/GenBank/DDBJ databases">
        <title>Phyllosticta paracitricarpa is synonymous to the EU quarantine fungus P. citricarpa based on phylogenomic analyses.</title>
        <authorList>
            <consortium name="Lawrence Berkeley National Laboratory"/>
            <person name="Van Ingen-Buijs V.A."/>
            <person name="Van Westerhoven A.C."/>
            <person name="Haridas S."/>
            <person name="Skiadas P."/>
            <person name="Martin F."/>
            <person name="Groenewald J.Z."/>
            <person name="Crous P.W."/>
            <person name="Seidl M.F."/>
        </authorList>
    </citation>
    <scope>NUCLEOTIDE SEQUENCE [LARGE SCALE GENOMIC DNA]</scope>
    <source>
        <strain evidence="3 4">CBS 123371</strain>
    </source>
</reference>
<proteinExistence type="predicted"/>
<keyword evidence="2" id="KW-0472">Membrane</keyword>
<feature type="region of interest" description="Disordered" evidence="1">
    <location>
        <begin position="67"/>
        <end position="97"/>
    </location>
</feature>
<feature type="transmembrane region" description="Helical" evidence="2">
    <location>
        <begin position="30"/>
        <end position="48"/>
    </location>
</feature>
<evidence type="ECO:0000256" key="2">
    <source>
        <dbReference type="SAM" id="Phobius"/>
    </source>
</evidence>